<keyword evidence="1" id="KW-1133">Transmembrane helix</keyword>
<protein>
    <submittedName>
        <fullName evidence="2">Uncharacterized protein</fullName>
    </submittedName>
</protein>
<reference evidence="3" key="1">
    <citation type="journal article" date="2017" name="Genome Biol.">
        <title>Comparative genomics reveals high biological diversity and specific adaptations in the industrially and medically important fungal genus Aspergillus.</title>
        <authorList>
            <person name="de Vries R.P."/>
            <person name="Riley R."/>
            <person name="Wiebenga A."/>
            <person name="Aguilar-Osorio G."/>
            <person name="Amillis S."/>
            <person name="Uchima C.A."/>
            <person name="Anderluh G."/>
            <person name="Asadollahi M."/>
            <person name="Askin M."/>
            <person name="Barry K."/>
            <person name="Battaglia E."/>
            <person name="Bayram O."/>
            <person name="Benocci T."/>
            <person name="Braus-Stromeyer S.A."/>
            <person name="Caldana C."/>
            <person name="Canovas D."/>
            <person name="Cerqueira G.C."/>
            <person name="Chen F."/>
            <person name="Chen W."/>
            <person name="Choi C."/>
            <person name="Clum A."/>
            <person name="Dos Santos R.A."/>
            <person name="Damasio A.R."/>
            <person name="Diallinas G."/>
            <person name="Emri T."/>
            <person name="Fekete E."/>
            <person name="Flipphi M."/>
            <person name="Freyberg S."/>
            <person name="Gallo A."/>
            <person name="Gournas C."/>
            <person name="Habgood R."/>
            <person name="Hainaut M."/>
            <person name="Harispe M.L."/>
            <person name="Henrissat B."/>
            <person name="Hilden K.S."/>
            <person name="Hope R."/>
            <person name="Hossain A."/>
            <person name="Karabika E."/>
            <person name="Karaffa L."/>
            <person name="Karanyi Z."/>
            <person name="Krasevec N."/>
            <person name="Kuo A."/>
            <person name="Kusch H."/>
            <person name="LaButti K."/>
            <person name="Lagendijk E.L."/>
            <person name="Lapidus A."/>
            <person name="Levasseur A."/>
            <person name="Lindquist E."/>
            <person name="Lipzen A."/>
            <person name="Logrieco A.F."/>
            <person name="MacCabe A."/>
            <person name="Maekelae M.R."/>
            <person name="Malavazi I."/>
            <person name="Melin P."/>
            <person name="Meyer V."/>
            <person name="Mielnichuk N."/>
            <person name="Miskei M."/>
            <person name="Molnar A.P."/>
            <person name="Mule G."/>
            <person name="Ngan C.Y."/>
            <person name="Orejas M."/>
            <person name="Orosz E."/>
            <person name="Ouedraogo J.P."/>
            <person name="Overkamp K.M."/>
            <person name="Park H.-S."/>
            <person name="Perrone G."/>
            <person name="Piumi F."/>
            <person name="Punt P.J."/>
            <person name="Ram A.F."/>
            <person name="Ramon A."/>
            <person name="Rauscher S."/>
            <person name="Record E."/>
            <person name="Riano-Pachon D.M."/>
            <person name="Robert V."/>
            <person name="Roehrig J."/>
            <person name="Ruller R."/>
            <person name="Salamov A."/>
            <person name="Salih N.S."/>
            <person name="Samson R.A."/>
            <person name="Sandor E."/>
            <person name="Sanguinetti M."/>
            <person name="Schuetze T."/>
            <person name="Sepcic K."/>
            <person name="Shelest E."/>
            <person name="Sherlock G."/>
            <person name="Sophianopoulou V."/>
            <person name="Squina F.M."/>
            <person name="Sun H."/>
            <person name="Susca A."/>
            <person name="Todd R.B."/>
            <person name="Tsang A."/>
            <person name="Unkles S.E."/>
            <person name="van de Wiele N."/>
            <person name="van Rossen-Uffink D."/>
            <person name="Oliveira J.V."/>
            <person name="Vesth T.C."/>
            <person name="Visser J."/>
            <person name="Yu J.-H."/>
            <person name="Zhou M."/>
            <person name="Andersen M.R."/>
            <person name="Archer D.B."/>
            <person name="Baker S.E."/>
            <person name="Benoit I."/>
            <person name="Brakhage A.A."/>
            <person name="Braus G.H."/>
            <person name="Fischer R."/>
            <person name="Frisvad J.C."/>
            <person name="Goldman G.H."/>
            <person name="Houbraken J."/>
            <person name="Oakley B."/>
            <person name="Pocsi I."/>
            <person name="Scazzocchio C."/>
            <person name="Seiboth B."/>
            <person name="vanKuyk P.A."/>
            <person name="Wortman J."/>
            <person name="Dyer P.S."/>
            <person name="Grigoriev I.V."/>
        </authorList>
    </citation>
    <scope>NUCLEOTIDE SEQUENCE [LARGE SCALE GENOMIC DNA]</scope>
    <source>
        <strain evidence="3">DTO 134E9</strain>
    </source>
</reference>
<feature type="transmembrane region" description="Helical" evidence="1">
    <location>
        <begin position="101"/>
        <end position="119"/>
    </location>
</feature>
<evidence type="ECO:0000313" key="3">
    <source>
        <dbReference type="Proteomes" id="UP000184383"/>
    </source>
</evidence>
<keyword evidence="1" id="KW-0472">Membrane</keyword>
<dbReference type="GeneID" id="63751857"/>
<sequence length="127" mass="14006">MPEAPVAVFIACRLSFSHPQLSHPIIIVLVLCLPTLSLCRFFFLSFFLPLFFFFLFSFPSTLLLPLVSSLTAPDARPPSRLVLTPDHPFQSPPSPSRCCPALSIIIPIPISTLVLAGSTRRLRVSCL</sequence>
<dbReference type="EMBL" id="KV878211">
    <property type="protein sequence ID" value="OJJ36888.1"/>
    <property type="molecule type" value="Genomic_DNA"/>
</dbReference>
<proteinExistence type="predicted"/>
<dbReference type="AlphaFoldDB" id="A0A1L9RPZ4"/>
<organism evidence="2 3">
    <name type="scientific">Aspergillus wentii DTO 134E9</name>
    <dbReference type="NCBI Taxonomy" id="1073089"/>
    <lineage>
        <taxon>Eukaryota</taxon>
        <taxon>Fungi</taxon>
        <taxon>Dikarya</taxon>
        <taxon>Ascomycota</taxon>
        <taxon>Pezizomycotina</taxon>
        <taxon>Eurotiomycetes</taxon>
        <taxon>Eurotiomycetidae</taxon>
        <taxon>Eurotiales</taxon>
        <taxon>Aspergillaceae</taxon>
        <taxon>Aspergillus</taxon>
        <taxon>Aspergillus subgen. Cremei</taxon>
    </lineage>
</organism>
<keyword evidence="1" id="KW-0812">Transmembrane</keyword>
<name>A0A1L9RPZ4_ASPWE</name>
<dbReference type="RefSeq" id="XP_040690564.1">
    <property type="nucleotide sequence ID" value="XM_040836009.1"/>
</dbReference>
<feature type="transmembrane region" description="Helical" evidence="1">
    <location>
        <begin position="50"/>
        <end position="72"/>
    </location>
</feature>
<dbReference type="Proteomes" id="UP000184383">
    <property type="component" value="Unassembled WGS sequence"/>
</dbReference>
<gene>
    <name evidence="2" type="ORF">ASPWEDRAFT_433578</name>
</gene>
<evidence type="ECO:0000256" key="1">
    <source>
        <dbReference type="SAM" id="Phobius"/>
    </source>
</evidence>
<evidence type="ECO:0000313" key="2">
    <source>
        <dbReference type="EMBL" id="OJJ36888.1"/>
    </source>
</evidence>
<accession>A0A1L9RPZ4</accession>
<keyword evidence="3" id="KW-1185">Reference proteome</keyword>
<dbReference type="VEuPathDB" id="FungiDB:ASPWEDRAFT_433578"/>
<feature type="transmembrane region" description="Helical" evidence="1">
    <location>
        <begin position="25"/>
        <end position="43"/>
    </location>
</feature>